<comment type="function">
    <text evidence="6">Involved in the gluconeogenesis. Catalyzes stereospecifically the conversion of dihydroxyacetone phosphate (DHAP) to D-glyceraldehyde-3-phosphate (G3P).</text>
</comment>
<dbReference type="PANTHER" id="PTHR21139:SF42">
    <property type="entry name" value="TRIOSEPHOSPHATE ISOMERASE"/>
    <property type="match status" value="1"/>
</dbReference>
<comment type="subcellular location">
    <subcellularLocation>
        <location evidence="6 7">Cytoplasm</location>
    </subcellularLocation>
</comment>
<dbReference type="Pfam" id="PF00121">
    <property type="entry name" value="TIM"/>
    <property type="match status" value="1"/>
</dbReference>
<keyword evidence="5 6" id="KW-0413">Isomerase</keyword>
<comment type="catalytic activity">
    <reaction evidence="6 7">
        <text>D-glyceraldehyde 3-phosphate = dihydroxyacetone phosphate</text>
        <dbReference type="Rhea" id="RHEA:18585"/>
        <dbReference type="ChEBI" id="CHEBI:57642"/>
        <dbReference type="ChEBI" id="CHEBI:59776"/>
        <dbReference type="EC" id="5.3.1.1"/>
    </reaction>
</comment>
<dbReference type="PROSITE" id="PS00171">
    <property type="entry name" value="TIM_1"/>
    <property type="match status" value="1"/>
</dbReference>
<gene>
    <name evidence="6 8" type="primary">tpiA</name>
    <name evidence="8" type="ORF">Q0590_16970</name>
</gene>
<keyword evidence="9" id="KW-1185">Reference proteome</keyword>
<proteinExistence type="inferred from homology"/>
<feature type="binding site" evidence="6">
    <location>
        <position position="216"/>
    </location>
    <ligand>
        <name>substrate</name>
    </ligand>
</feature>
<dbReference type="InterPro" id="IPR013785">
    <property type="entry name" value="Aldolase_TIM"/>
</dbReference>
<dbReference type="InterPro" id="IPR022896">
    <property type="entry name" value="TrioseP_Isoase_bac/euk"/>
</dbReference>
<dbReference type="GO" id="GO:0004807">
    <property type="term" value="F:triose-phosphate isomerase activity"/>
    <property type="evidence" value="ECO:0007669"/>
    <property type="project" value="UniProtKB-EC"/>
</dbReference>
<feature type="binding site" evidence="6">
    <location>
        <begin position="9"/>
        <end position="11"/>
    </location>
    <ligand>
        <name>substrate</name>
    </ligand>
</feature>
<feature type="active site" description="Electrophile" evidence="6">
    <location>
        <position position="98"/>
    </location>
</feature>
<keyword evidence="3 6" id="KW-0963">Cytoplasm</keyword>
<comment type="caution">
    <text evidence="8">The sequence shown here is derived from an EMBL/GenBank/DDBJ whole genome shotgun (WGS) entry which is preliminary data.</text>
</comment>
<dbReference type="EMBL" id="JAUKPO010000009">
    <property type="protein sequence ID" value="MDO1447967.1"/>
    <property type="molecule type" value="Genomic_DNA"/>
</dbReference>
<accession>A0ABT8R7A1</accession>
<reference evidence="8" key="1">
    <citation type="submission" date="2023-07" db="EMBL/GenBank/DDBJ databases">
        <title>The genome sequence of Rhodocytophaga aerolata KACC 12507.</title>
        <authorList>
            <person name="Zhang X."/>
        </authorList>
    </citation>
    <scope>NUCLEOTIDE SEQUENCE</scope>
    <source>
        <strain evidence="8">KACC 12507</strain>
    </source>
</reference>
<evidence type="ECO:0000256" key="4">
    <source>
        <dbReference type="ARBA" id="ARBA00023152"/>
    </source>
</evidence>
<feature type="active site" description="Proton acceptor" evidence="6">
    <location>
        <position position="170"/>
    </location>
</feature>
<evidence type="ECO:0000313" key="9">
    <source>
        <dbReference type="Proteomes" id="UP001168528"/>
    </source>
</evidence>
<dbReference type="PANTHER" id="PTHR21139">
    <property type="entry name" value="TRIOSEPHOSPHATE ISOMERASE"/>
    <property type="match status" value="1"/>
</dbReference>
<dbReference type="InterPro" id="IPR000652">
    <property type="entry name" value="Triosephosphate_isomerase"/>
</dbReference>
<comment type="subunit">
    <text evidence="6 7">Homodimer.</text>
</comment>
<dbReference type="SUPFAM" id="SSF51351">
    <property type="entry name" value="Triosephosphate isomerase (TIM)"/>
    <property type="match status" value="1"/>
</dbReference>
<dbReference type="Gene3D" id="3.20.20.70">
    <property type="entry name" value="Aldolase class I"/>
    <property type="match status" value="1"/>
</dbReference>
<name>A0ABT8R7A1_9BACT</name>
<evidence type="ECO:0000256" key="6">
    <source>
        <dbReference type="HAMAP-Rule" id="MF_00147"/>
    </source>
</evidence>
<dbReference type="HAMAP" id="MF_00147_B">
    <property type="entry name" value="TIM_B"/>
    <property type="match status" value="1"/>
</dbReference>
<evidence type="ECO:0000256" key="1">
    <source>
        <dbReference type="ARBA" id="ARBA00007422"/>
    </source>
</evidence>
<protein>
    <recommendedName>
        <fullName evidence="6 7">Triosephosphate isomerase</fullName>
        <shortName evidence="6">TIM</shortName>
        <shortName evidence="6">TPI</shortName>
        <ecNumber evidence="6 7">5.3.1.1</ecNumber>
    </recommendedName>
    <alternativeName>
        <fullName evidence="6">Triose-phosphate isomerase</fullName>
    </alternativeName>
</protein>
<sequence>MRQKIVAGNWKMNKTLDEALALASEVSNMVKDEVNTDVQVILAPSFISLTAVGKLIEGQKRLALAAQNCHHKTSGAYTGEVSVDMLKSIGVSFVIIGHSERRMYFNETNEQLAEKTNLLLQNNIRPIFCCGESLEQREKGIHIDFVKQQLTESLFHLDTNQLQKVVIAYEPIWAIGTGKTASTEQAQEMHEVIRKHIASKYGEAAAAEVSILYGGSCNPTNAPELFACKDVDGGLIGGASLKSRDFVSIVKSFSE</sequence>
<dbReference type="PROSITE" id="PS51440">
    <property type="entry name" value="TIM_2"/>
    <property type="match status" value="1"/>
</dbReference>
<dbReference type="RefSeq" id="WP_302038772.1">
    <property type="nucleotide sequence ID" value="NZ_JAUKPO010000009.1"/>
</dbReference>
<organism evidence="8 9">
    <name type="scientific">Rhodocytophaga aerolata</name>
    <dbReference type="NCBI Taxonomy" id="455078"/>
    <lineage>
        <taxon>Bacteria</taxon>
        <taxon>Pseudomonadati</taxon>
        <taxon>Bacteroidota</taxon>
        <taxon>Cytophagia</taxon>
        <taxon>Cytophagales</taxon>
        <taxon>Rhodocytophagaceae</taxon>
        <taxon>Rhodocytophaga</taxon>
    </lineage>
</organism>
<evidence type="ECO:0000256" key="3">
    <source>
        <dbReference type="ARBA" id="ARBA00022490"/>
    </source>
</evidence>
<evidence type="ECO:0000256" key="7">
    <source>
        <dbReference type="RuleBase" id="RU363013"/>
    </source>
</evidence>
<keyword evidence="4 6" id="KW-0324">Glycolysis</keyword>
<evidence type="ECO:0000313" key="8">
    <source>
        <dbReference type="EMBL" id="MDO1447967.1"/>
    </source>
</evidence>
<dbReference type="CDD" id="cd00311">
    <property type="entry name" value="TIM"/>
    <property type="match status" value="1"/>
</dbReference>
<dbReference type="Proteomes" id="UP001168528">
    <property type="component" value="Unassembled WGS sequence"/>
</dbReference>
<dbReference type="InterPro" id="IPR035990">
    <property type="entry name" value="TIM_sf"/>
</dbReference>
<dbReference type="InterPro" id="IPR020861">
    <property type="entry name" value="Triosephosphate_isomerase_AS"/>
</dbReference>
<feature type="binding site" evidence="6">
    <location>
        <position position="176"/>
    </location>
    <ligand>
        <name>substrate</name>
    </ligand>
</feature>
<comment type="pathway">
    <text evidence="6 7">Carbohydrate degradation; glycolysis; D-glyceraldehyde 3-phosphate from glycerone phosphate: step 1/1.</text>
</comment>
<comment type="similarity">
    <text evidence="1 6 7">Belongs to the triosephosphate isomerase family.</text>
</comment>
<keyword evidence="2 6" id="KW-0312">Gluconeogenesis</keyword>
<evidence type="ECO:0000256" key="5">
    <source>
        <dbReference type="ARBA" id="ARBA00023235"/>
    </source>
</evidence>
<dbReference type="NCBIfam" id="TIGR00419">
    <property type="entry name" value="tim"/>
    <property type="match status" value="1"/>
</dbReference>
<evidence type="ECO:0000256" key="2">
    <source>
        <dbReference type="ARBA" id="ARBA00022432"/>
    </source>
</evidence>
<feature type="binding site" evidence="6">
    <location>
        <begin position="237"/>
        <end position="238"/>
    </location>
    <ligand>
        <name>substrate</name>
    </ligand>
</feature>
<comment type="pathway">
    <text evidence="6 7">Carbohydrate biosynthesis; gluconeogenesis.</text>
</comment>
<dbReference type="EC" id="5.3.1.1" evidence="6 7"/>